<evidence type="ECO:0008006" key="3">
    <source>
        <dbReference type="Google" id="ProtNLM"/>
    </source>
</evidence>
<name>A0ABR2WSX7_9FUNG</name>
<organism evidence="1 2">
    <name type="scientific">Basidiobolus ranarum</name>
    <dbReference type="NCBI Taxonomy" id="34480"/>
    <lineage>
        <taxon>Eukaryota</taxon>
        <taxon>Fungi</taxon>
        <taxon>Fungi incertae sedis</taxon>
        <taxon>Zoopagomycota</taxon>
        <taxon>Entomophthoromycotina</taxon>
        <taxon>Basidiobolomycetes</taxon>
        <taxon>Basidiobolales</taxon>
        <taxon>Basidiobolaceae</taxon>
        <taxon>Basidiobolus</taxon>
    </lineage>
</organism>
<dbReference type="InterPro" id="IPR051057">
    <property type="entry name" value="PI-PLC_domain"/>
</dbReference>
<dbReference type="Proteomes" id="UP001479436">
    <property type="component" value="Unassembled WGS sequence"/>
</dbReference>
<sequence length="500" mass="57888">MKPEEINCHVIEDTLYPRISTTKLTTEFQSDQDHIKEIVVDSKKNTQTRTSEDRDYVHSSNLTRSLPLRQYATIDCSRTKKTRPWESLAFSSRRRSSLSSKSETHLTPLNAVYYPNKPLENVPQEMIRPLSEPYKITIVRPNTPLMPEEYQQKDEQPTQNLKEPSKAWYWHKVDRFTQVCPVVSQTRSLIQLACGDRQGARRTQSNFINKVLENVTGKLPEAPDLTNRSRWMEEMIACSPSFGEKRVHEICIPGSHNSTTRITIEAGQPWVVCQRHTISAQLRGGIRYLDFRVCDDAGDEQLWASHGSLCSLLINHLEELRDFLSENSQEIVCVLIKKDWDRKLTDQGFHTLKRILIHFFLGKVATMEEAQCTISELMKRGRQIVFLESSLVFGDPIPLWPTEWSWPETHSDRTTLLFKNLVKWGNQLQFSNQKITALECILTPSVHSVVTTLRPLSEVTKVVHRRLLSLLRSGWRAELNIISFDYCCDEIIEEVIRRNI</sequence>
<dbReference type="EMBL" id="JASJQH010000402">
    <property type="protein sequence ID" value="KAK9764579.1"/>
    <property type="molecule type" value="Genomic_DNA"/>
</dbReference>
<evidence type="ECO:0000313" key="1">
    <source>
        <dbReference type="EMBL" id="KAK9764579.1"/>
    </source>
</evidence>
<dbReference type="PANTHER" id="PTHR13593">
    <property type="match status" value="1"/>
</dbReference>
<dbReference type="Gene3D" id="3.20.20.190">
    <property type="entry name" value="Phosphatidylinositol (PI) phosphodiesterase"/>
    <property type="match status" value="1"/>
</dbReference>
<evidence type="ECO:0000313" key="2">
    <source>
        <dbReference type="Proteomes" id="UP001479436"/>
    </source>
</evidence>
<keyword evidence="2" id="KW-1185">Reference proteome</keyword>
<dbReference type="InterPro" id="IPR017946">
    <property type="entry name" value="PLC-like_Pdiesterase_TIM-brl"/>
</dbReference>
<gene>
    <name evidence="1" type="ORF">K7432_007799</name>
</gene>
<proteinExistence type="predicted"/>
<accession>A0ABR2WSX7</accession>
<reference evidence="1 2" key="1">
    <citation type="submission" date="2023-04" db="EMBL/GenBank/DDBJ databases">
        <title>Genome of Basidiobolus ranarum AG-B5.</title>
        <authorList>
            <person name="Stajich J.E."/>
            <person name="Carter-House D."/>
            <person name="Gryganskyi A."/>
        </authorList>
    </citation>
    <scope>NUCLEOTIDE SEQUENCE [LARGE SCALE GENOMIC DNA]</scope>
    <source>
        <strain evidence="1 2">AG-B5</strain>
    </source>
</reference>
<comment type="caution">
    <text evidence="1">The sequence shown here is derived from an EMBL/GenBank/DDBJ whole genome shotgun (WGS) entry which is preliminary data.</text>
</comment>
<dbReference type="PANTHER" id="PTHR13593:SF113">
    <property type="entry name" value="SI:DKEY-266F7.9"/>
    <property type="match status" value="1"/>
</dbReference>
<dbReference type="PROSITE" id="PS50007">
    <property type="entry name" value="PIPLC_X_DOMAIN"/>
    <property type="match status" value="1"/>
</dbReference>
<dbReference type="Pfam" id="PF26146">
    <property type="entry name" value="PI-PLC_X"/>
    <property type="match status" value="1"/>
</dbReference>
<protein>
    <recommendedName>
        <fullName evidence="3">Phosphatidylinositol-specific phospholipase C X domain-containing protein</fullName>
    </recommendedName>
</protein>
<dbReference type="SUPFAM" id="SSF51695">
    <property type="entry name" value="PLC-like phosphodiesterases"/>
    <property type="match status" value="1"/>
</dbReference>